<dbReference type="Gene3D" id="3.40.1190.10">
    <property type="entry name" value="Mur-like, catalytic domain"/>
    <property type="match status" value="1"/>
</dbReference>
<evidence type="ECO:0000256" key="17">
    <source>
        <dbReference type="ARBA" id="ARBA00032510"/>
    </source>
</evidence>
<dbReference type="GO" id="GO:0008841">
    <property type="term" value="F:dihydrofolate synthase activity"/>
    <property type="evidence" value="ECO:0007669"/>
    <property type="project" value="UniProtKB-EC"/>
</dbReference>
<feature type="domain" description="Mur ligase central" evidence="24">
    <location>
        <begin position="51"/>
        <end position="272"/>
    </location>
</feature>
<dbReference type="RefSeq" id="WP_263036775.1">
    <property type="nucleotide sequence ID" value="NZ_JAOTPL010000002.1"/>
</dbReference>
<comment type="similarity">
    <text evidence="5 22">Belongs to the folylpolyglutamate synthase family.</text>
</comment>
<dbReference type="InterPro" id="IPR001645">
    <property type="entry name" value="Folylpolyglutamate_synth"/>
</dbReference>
<comment type="pathway">
    <text evidence="4">Cofactor biosynthesis; tetrahydrofolylpolyglutamate biosynthesis.</text>
</comment>
<evidence type="ECO:0000256" key="15">
    <source>
        <dbReference type="ARBA" id="ARBA00030048"/>
    </source>
</evidence>
<evidence type="ECO:0000256" key="13">
    <source>
        <dbReference type="ARBA" id="ARBA00022842"/>
    </source>
</evidence>
<comment type="catalytic activity">
    <reaction evidence="20">
        <text>(6R)-5,10-methylenetetrahydrofolyl-(gamma-L-Glu)(n) + L-glutamate + ATP = (6R)-5,10-methylenetetrahydrofolyl-(gamma-L-Glu)(n+1) + ADP + phosphate + H(+)</text>
        <dbReference type="Rhea" id="RHEA:51912"/>
        <dbReference type="Rhea" id="RHEA-COMP:13257"/>
        <dbReference type="Rhea" id="RHEA-COMP:13258"/>
        <dbReference type="ChEBI" id="CHEBI:15378"/>
        <dbReference type="ChEBI" id="CHEBI:29985"/>
        <dbReference type="ChEBI" id="CHEBI:30616"/>
        <dbReference type="ChEBI" id="CHEBI:43474"/>
        <dbReference type="ChEBI" id="CHEBI:136572"/>
        <dbReference type="ChEBI" id="CHEBI:456216"/>
        <dbReference type="EC" id="6.3.2.17"/>
    </reaction>
</comment>
<evidence type="ECO:0000313" key="26">
    <source>
        <dbReference type="Proteomes" id="UP001209317"/>
    </source>
</evidence>
<dbReference type="GO" id="GO:0046872">
    <property type="term" value="F:metal ion binding"/>
    <property type="evidence" value="ECO:0007669"/>
    <property type="project" value="UniProtKB-KW"/>
</dbReference>
<evidence type="ECO:0000256" key="22">
    <source>
        <dbReference type="PIRNR" id="PIRNR001563"/>
    </source>
</evidence>
<dbReference type="InterPro" id="IPR004101">
    <property type="entry name" value="Mur_ligase_C"/>
</dbReference>
<dbReference type="PANTHER" id="PTHR11136">
    <property type="entry name" value="FOLYLPOLYGLUTAMATE SYNTHASE-RELATED"/>
    <property type="match status" value="1"/>
</dbReference>
<dbReference type="InterPro" id="IPR036615">
    <property type="entry name" value="Mur_ligase_C_dom_sf"/>
</dbReference>
<dbReference type="PANTHER" id="PTHR11136:SF0">
    <property type="entry name" value="DIHYDROFOLATE SYNTHETASE-RELATED"/>
    <property type="match status" value="1"/>
</dbReference>
<keyword evidence="13" id="KW-0460">Magnesium</keyword>
<dbReference type="GO" id="GO:0004326">
    <property type="term" value="F:tetrahydrofolylpolyglutamate synthase activity"/>
    <property type="evidence" value="ECO:0007669"/>
    <property type="project" value="UniProtKB-EC"/>
</dbReference>
<reference evidence="25" key="1">
    <citation type="submission" date="2022-10" db="EMBL/GenBank/DDBJ databases">
        <authorList>
            <person name="Kim H.S."/>
            <person name="Kim J.-S."/>
            <person name="Suh M.K."/>
            <person name="Eom M.K."/>
            <person name="Lee J.-S."/>
        </authorList>
    </citation>
    <scope>NUCLEOTIDE SEQUENCE</scope>
    <source>
        <strain evidence="25">LIP-5</strain>
    </source>
</reference>
<evidence type="ECO:0000256" key="14">
    <source>
        <dbReference type="ARBA" id="ARBA00022909"/>
    </source>
</evidence>
<dbReference type="EMBL" id="JAOTPL010000002">
    <property type="protein sequence ID" value="MCU7693289.1"/>
    <property type="molecule type" value="Genomic_DNA"/>
</dbReference>
<evidence type="ECO:0000256" key="1">
    <source>
        <dbReference type="ARBA" id="ARBA00001946"/>
    </source>
</evidence>
<dbReference type="SUPFAM" id="SSF53623">
    <property type="entry name" value="MurD-like peptide ligases, catalytic domain"/>
    <property type="match status" value="1"/>
</dbReference>
<dbReference type="EC" id="6.3.2.12" evidence="6"/>
<dbReference type="Gene3D" id="3.90.190.20">
    <property type="entry name" value="Mur ligase, C-terminal domain"/>
    <property type="match status" value="1"/>
</dbReference>
<evidence type="ECO:0000256" key="7">
    <source>
        <dbReference type="ARBA" id="ARBA00013025"/>
    </source>
</evidence>
<dbReference type="EC" id="6.3.2.17" evidence="7"/>
<comment type="cofactor">
    <cofactor evidence="1">
        <name>Mg(2+)</name>
        <dbReference type="ChEBI" id="CHEBI:18420"/>
    </cofactor>
</comment>
<dbReference type="AlphaFoldDB" id="A0AAE3IKE4"/>
<accession>A0AAE3IKE4</accession>
<evidence type="ECO:0000256" key="11">
    <source>
        <dbReference type="ARBA" id="ARBA00022741"/>
    </source>
</evidence>
<comment type="catalytic activity">
    <reaction evidence="21">
        <text>7,8-dihydropteroate + L-glutamate + ATP = 7,8-dihydrofolate + ADP + phosphate + H(+)</text>
        <dbReference type="Rhea" id="RHEA:23584"/>
        <dbReference type="ChEBI" id="CHEBI:15378"/>
        <dbReference type="ChEBI" id="CHEBI:17839"/>
        <dbReference type="ChEBI" id="CHEBI:29985"/>
        <dbReference type="ChEBI" id="CHEBI:30616"/>
        <dbReference type="ChEBI" id="CHEBI:43474"/>
        <dbReference type="ChEBI" id="CHEBI:57451"/>
        <dbReference type="ChEBI" id="CHEBI:456216"/>
        <dbReference type="EC" id="6.3.2.12"/>
    </reaction>
</comment>
<name>A0AAE3IKE4_9BACT</name>
<evidence type="ECO:0000256" key="8">
    <source>
        <dbReference type="ARBA" id="ARBA00019357"/>
    </source>
</evidence>
<evidence type="ECO:0000256" key="4">
    <source>
        <dbReference type="ARBA" id="ARBA00005150"/>
    </source>
</evidence>
<dbReference type="Proteomes" id="UP001209317">
    <property type="component" value="Unassembled WGS sequence"/>
</dbReference>
<comment type="catalytic activity">
    <reaction evidence="18">
        <text>(6S)-5,6,7,8-tetrahydrofolyl-(gamma-L-Glu)(n) + L-glutamate + ATP = (6S)-5,6,7,8-tetrahydrofolyl-(gamma-L-Glu)(n+1) + ADP + phosphate + H(+)</text>
        <dbReference type="Rhea" id="RHEA:10580"/>
        <dbReference type="Rhea" id="RHEA-COMP:14738"/>
        <dbReference type="Rhea" id="RHEA-COMP:14740"/>
        <dbReference type="ChEBI" id="CHEBI:15378"/>
        <dbReference type="ChEBI" id="CHEBI:29985"/>
        <dbReference type="ChEBI" id="CHEBI:30616"/>
        <dbReference type="ChEBI" id="CHEBI:43474"/>
        <dbReference type="ChEBI" id="CHEBI:141005"/>
        <dbReference type="ChEBI" id="CHEBI:456216"/>
        <dbReference type="EC" id="6.3.2.17"/>
    </reaction>
</comment>
<dbReference type="Pfam" id="PF08245">
    <property type="entry name" value="Mur_ligase_M"/>
    <property type="match status" value="1"/>
</dbReference>
<comment type="catalytic activity">
    <reaction evidence="19">
        <text>10-formyltetrahydrofolyl-(gamma-L-Glu)(n) + L-glutamate + ATP = 10-formyltetrahydrofolyl-(gamma-L-Glu)(n+1) + ADP + phosphate + H(+)</text>
        <dbReference type="Rhea" id="RHEA:51904"/>
        <dbReference type="Rhea" id="RHEA-COMP:13088"/>
        <dbReference type="Rhea" id="RHEA-COMP:14300"/>
        <dbReference type="ChEBI" id="CHEBI:15378"/>
        <dbReference type="ChEBI" id="CHEBI:29985"/>
        <dbReference type="ChEBI" id="CHEBI:30616"/>
        <dbReference type="ChEBI" id="CHEBI:43474"/>
        <dbReference type="ChEBI" id="CHEBI:134413"/>
        <dbReference type="ChEBI" id="CHEBI:456216"/>
        <dbReference type="EC" id="6.3.2.17"/>
    </reaction>
</comment>
<keyword evidence="11 22" id="KW-0547">Nucleotide-binding</keyword>
<protein>
    <recommendedName>
        <fullName evidence="8">Dihydrofolate synthase/folylpolyglutamate synthase</fullName>
        <ecNumber evidence="6">6.3.2.12</ecNumber>
        <ecNumber evidence="7">6.3.2.17</ecNumber>
    </recommendedName>
    <alternativeName>
        <fullName evidence="17">Folylpoly-gamma-glutamate synthetase-dihydrofolate synthetase</fullName>
    </alternativeName>
    <alternativeName>
        <fullName evidence="15">Folylpolyglutamate synthetase</fullName>
    </alternativeName>
    <alternativeName>
        <fullName evidence="16">Tetrahydrofolylpolyglutamate synthase</fullName>
    </alternativeName>
</protein>
<dbReference type="InterPro" id="IPR018109">
    <property type="entry name" value="Folylpolyglutamate_synth_CS"/>
</dbReference>
<evidence type="ECO:0000313" key="25">
    <source>
        <dbReference type="EMBL" id="MCU7693289.1"/>
    </source>
</evidence>
<dbReference type="InterPro" id="IPR013221">
    <property type="entry name" value="Mur_ligase_cen"/>
</dbReference>
<organism evidence="25 26">
    <name type="scientific">Haoranjiania flava</name>
    <dbReference type="NCBI Taxonomy" id="1856322"/>
    <lineage>
        <taxon>Bacteria</taxon>
        <taxon>Pseudomonadati</taxon>
        <taxon>Bacteroidota</taxon>
        <taxon>Chitinophagia</taxon>
        <taxon>Chitinophagales</taxon>
        <taxon>Chitinophagaceae</taxon>
        <taxon>Haoranjiania</taxon>
    </lineage>
</organism>
<evidence type="ECO:0000256" key="6">
    <source>
        <dbReference type="ARBA" id="ARBA00013023"/>
    </source>
</evidence>
<keyword evidence="26" id="KW-1185">Reference proteome</keyword>
<dbReference type="PROSITE" id="PS01012">
    <property type="entry name" value="FOLYLPOLYGLU_SYNT_2"/>
    <property type="match status" value="1"/>
</dbReference>
<keyword evidence="10" id="KW-0479">Metal-binding</keyword>
<dbReference type="FunFam" id="3.40.1190.10:FF:000011">
    <property type="entry name" value="Folylpolyglutamate synthase/dihydrofolate synthase"/>
    <property type="match status" value="1"/>
</dbReference>
<keyword evidence="14" id="KW-0289">Folate biosynthesis</keyword>
<dbReference type="InterPro" id="IPR036565">
    <property type="entry name" value="Mur-like_cat_sf"/>
</dbReference>
<dbReference type="GO" id="GO:0046656">
    <property type="term" value="P:folic acid biosynthetic process"/>
    <property type="evidence" value="ECO:0007669"/>
    <property type="project" value="UniProtKB-KW"/>
</dbReference>
<sequence>MNYAETIDYLYAQLPMFSKVGKSALKNNLSNTLELCALLGDPQRNFKTIHIAGTNGKGSVSHMLAAILQEAGYTVGLYTSPHLKDFRERIRVNGAICEEQFVIDFTRKMQQHIPQVEPSFFEITVAMAFDYFAQKKVDIAVIETGLGGRFDSTNIISPELSVITNIALDHVNILGNTLEKIATSKAGIIKPYTPVVIGAVLPETRAVFEFEAKEKNAPVIYAQQKYTIAGRRQYLHFLEVDVEDQQQAKQTYRLDLTGLYQSKNLLTVLAAADELKKKGFVVEEAALHRGLANTKKLTGLFGRWELIQEKPLIIADVGHNEDGIRQITENLQNVNYKQLHIVVGFVKDKDVNAALSLLPKEAVYYFTKANLPRAMQEDDLRQLAQTHGLQGSAYASVSNALNAAKHHATPDDMILICGSVFVVAEVSGVHSVTSVTDH</sequence>
<gene>
    <name evidence="25" type="ORF">OD355_02020</name>
</gene>
<comment type="caution">
    <text evidence="25">The sequence shown here is derived from an EMBL/GenBank/DDBJ whole genome shotgun (WGS) entry which is preliminary data.</text>
</comment>
<evidence type="ECO:0000256" key="12">
    <source>
        <dbReference type="ARBA" id="ARBA00022840"/>
    </source>
</evidence>
<comment type="function">
    <text evidence="2">Functions in two distinct reactions of the de novo folate biosynthetic pathway. Catalyzes the addition of a glutamate residue to dihydropteroate (7,8-dihydropteroate or H2Pte) to form dihydrofolate (7,8-dihydrofolate monoglutamate or H2Pte-Glu). Also catalyzes successive additions of L-glutamate to tetrahydrofolate or 10-formyltetrahydrofolate or 5,10-methylenetetrahydrofolate, leading to folylpolyglutamate derivatives.</text>
</comment>
<evidence type="ECO:0000256" key="9">
    <source>
        <dbReference type="ARBA" id="ARBA00022598"/>
    </source>
</evidence>
<dbReference type="PIRSF" id="PIRSF001563">
    <property type="entry name" value="Folylpolyglu_synth"/>
    <property type="match status" value="1"/>
</dbReference>
<dbReference type="GO" id="GO:0005524">
    <property type="term" value="F:ATP binding"/>
    <property type="evidence" value="ECO:0007669"/>
    <property type="project" value="UniProtKB-KW"/>
</dbReference>
<comment type="pathway">
    <text evidence="3">Cofactor biosynthesis; tetrahydrofolate biosynthesis; 7,8-dihydrofolate from 2-amino-4-hydroxy-6-hydroxymethyl-7,8-dihydropteridine diphosphate and 4-aminobenzoate: step 2/2.</text>
</comment>
<dbReference type="SUPFAM" id="SSF53244">
    <property type="entry name" value="MurD-like peptide ligases, peptide-binding domain"/>
    <property type="match status" value="1"/>
</dbReference>
<evidence type="ECO:0000259" key="24">
    <source>
        <dbReference type="Pfam" id="PF08245"/>
    </source>
</evidence>
<evidence type="ECO:0000259" key="23">
    <source>
        <dbReference type="Pfam" id="PF02875"/>
    </source>
</evidence>
<keyword evidence="9 22" id="KW-0436">Ligase</keyword>
<proteinExistence type="inferred from homology"/>
<evidence type="ECO:0000256" key="18">
    <source>
        <dbReference type="ARBA" id="ARBA00047493"/>
    </source>
</evidence>
<evidence type="ECO:0000256" key="5">
    <source>
        <dbReference type="ARBA" id="ARBA00008276"/>
    </source>
</evidence>
<evidence type="ECO:0000256" key="2">
    <source>
        <dbReference type="ARBA" id="ARBA00002714"/>
    </source>
</evidence>
<feature type="domain" description="Mur ligase C-terminal" evidence="23">
    <location>
        <begin position="302"/>
        <end position="419"/>
    </location>
</feature>
<evidence type="ECO:0000256" key="16">
    <source>
        <dbReference type="ARBA" id="ARBA00030592"/>
    </source>
</evidence>
<evidence type="ECO:0000256" key="3">
    <source>
        <dbReference type="ARBA" id="ARBA00004799"/>
    </source>
</evidence>
<evidence type="ECO:0000256" key="19">
    <source>
        <dbReference type="ARBA" id="ARBA00047808"/>
    </source>
</evidence>
<evidence type="ECO:0000256" key="21">
    <source>
        <dbReference type="ARBA" id="ARBA00049161"/>
    </source>
</evidence>
<dbReference type="Pfam" id="PF02875">
    <property type="entry name" value="Mur_ligase_C"/>
    <property type="match status" value="1"/>
</dbReference>
<dbReference type="NCBIfam" id="TIGR01499">
    <property type="entry name" value="folC"/>
    <property type="match status" value="1"/>
</dbReference>
<evidence type="ECO:0000256" key="20">
    <source>
        <dbReference type="ARBA" id="ARBA00049035"/>
    </source>
</evidence>
<keyword evidence="12 22" id="KW-0067">ATP-binding</keyword>
<dbReference type="GO" id="GO:0005737">
    <property type="term" value="C:cytoplasm"/>
    <property type="evidence" value="ECO:0007669"/>
    <property type="project" value="TreeGrafter"/>
</dbReference>
<evidence type="ECO:0000256" key="10">
    <source>
        <dbReference type="ARBA" id="ARBA00022723"/>
    </source>
</evidence>